<protein>
    <submittedName>
        <fullName evidence="3">Retrovirus-related pol polyprotein from transposon TNT 1-94</fullName>
    </submittedName>
</protein>
<evidence type="ECO:0000313" key="3">
    <source>
        <dbReference type="EMBL" id="GJT28565.1"/>
    </source>
</evidence>
<name>A0ABQ5CNG2_9ASTR</name>
<reference evidence="3" key="1">
    <citation type="journal article" date="2022" name="Int. J. Mol. Sci.">
        <title>Draft Genome of Tanacetum Coccineum: Genomic Comparison of Closely Related Tanacetum-Family Plants.</title>
        <authorList>
            <person name="Yamashiro T."/>
            <person name="Shiraishi A."/>
            <person name="Nakayama K."/>
            <person name="Satake H."/>
        </authorList>
    </citation>
    <scope>NUCLEOTIDE SEQUENCE</scope>
</reference>
<proteinExistence type="predicted"/>
<accession>A0ABQ5CNG2</accession>
<feature type="compositionally biased region" description="Polar residues" evidence="1">
    <location>
        <begin position="11"/>
        <end position="31"/>
    </location>
</feature>
<keyword evidence="4" id="KW-1185">Reference proteome</keyword>
<dbReference type="Proteomes" id="UP001151760">
    <property type="component" value="Unassembled WGS sequence"/>
</dbReference>
<dbReference type="EMBL" id="BQNB010014470">
    <property type="protein sequence ID" value="GJT28565.1"/>
    <property type="molecule type" value="Genomic_DNA"/>
</dbReference>
<gene>
    <name evidence="3" type="ORF">Tco_0908840</name>
</gene>
<feature type="region of interest" description="Disordered" evidence="1">
    <location>
        <begin position="190"/>
        <end position="209"/>
    </location>
</feature>
<feature type="domain" description="Reverse transcriptase Ty1/copia-type" evidence="2">
    <location>
        <begin position="344"/>
        <end position="388"/>
    </location>
</feature>
<evidence type="ECO:0000256" key="1">
    <source>
        <dbReference type="SAM" id="MobiDB-lite"/>
    </source>
</evidence>
<sequence length="389" mass="44099">MGKFQEVLPEESSSTDTPLEQVQSNDENNVFANERQHSKKNSAECTDERAALANLIENLTLDTEENKMILNQLKKANTSLTQELKECRTNLDETGKALGEATSCRDSCLIALQNKQNELEKYTAFNDQTIDYDIFQTKLNETLGLLARKDIDIEEGLKIKQGKFLVVNQNNDDVSKKESFNKGHNIEGQLKRKVKSSRSAQNKDANPLRQPRVYARRKVKCIKQTRKQFPTGHRLAQLSGRILKTVGLRWVLTGKLFNSCTSKILLKNIAIQTHGHAEYNNNDQALNASFQEAEFINPFCTRVQEIGESSSRNIDNTDGTLFQPKVNDYDGPEITIRTTLDCEKMAFLNGPLKEEVYVAQPEGFIDPDHQEKVYLLRKALYGLKKAPRA</sequence>
<evidence type="ECO:0000313" key="4">
    <source>
        <dbReference type="Proteomes" id="UP001151760"/>
    </source>
</evidence>
<evidence type="ECO:0000259" key="2">
    <source>
        <dbReference type="Pfam" id="PF07727"/>
    </source>
</evidence>
<feature type="region of interest" description="Disordered" evidence="1">
    <location>
        <begin position="1"/>
        <end position="44"/>
    </location>
</feature>
<comment type="caution">
    <text evidence="3">The sequence shown here is derived from an EMBL/GenBank/DDBJ whole genome shotgun (WGS) entry which is preliminary data.</text>
</comment>
<reference evidence="3" key="2">
    <citation type="submission" date="2022-01" db="EMBL/GenBank/DDBJ databases">
        <authorList>
            <person name="Yamashiro T."/>
            <person name="Shiraishi A."/>
            <person name="Satake H."/>
            <person name="Nakayama K."/>
        </authorList>
    </citation>
    <scope>NUCLEOTIDE SEQUENCE</scope>
</reference>
<dbReference type="InterPro" id="IPR013103">
    <property type="entry name" value="RVT_2"/>
</dbReference>
<organism evidence="3 4">
    <name type="scientific">Tanacetum coccineum</name>
    <dbReference type="NCBI Taxonomy" id="301880"/>
    <lineage>
        <taxon>Eukaryota</taxon>
        <taxon>Viridiplantae</taxon>
        <taxon>Streptophyta</taxon>
        <taxon>Embryophyta</taxon>
        <taxon>Tracheophyta</taxon>
        <taxon>Spermatophyta</taxon>
        <taxon>Magnoliopsida</taxon>
        <taxon>eudicotyledons</taxon>
        <taxon>Gunneridae</taxon>
        <taxon>Pentapetalae</taxon>
        <taxon>asterids</taxon>
        <taxon>campanulids</taxon>
        <taxon>Asterales</taxon>
        <taxon>Asteraceae</taxon>
        <taxon>Asteroideae</taxon>
        <taxon>Anthemideae</taxon>
        <taxon>Anthemidinae</taxon>
        <taxon>Tanacetum</taxon>
    </lineage>
</organism>
<dbReference type="Pfam" id="PF07727">
    <property type="entry name" value="RVT_2"/>
    <property type="match status" value="1"/>
</dbReference>